<reference evidence="2" key="1">
    <citation type="journal article" date="2020" name="Stud. Mycol.">
        <title>101 Dothideomycetes genomes: a test case for predicting lifestyles and emergence of pathogens.</title>
        <authorList>
            <person name="Haridas S."/>
            <person name="Albert R."/>
            <person name="Binder M."/>
            <person name="Bloem J."/>
            <person name="Labutti K."/>
            <person name="Salamov A."/>
            <person name="Andreopoulos B."/>
            <person name="Baker S."/>
            <person name="Barry K."/>
            <person name="Bills G."/>
            <person name="Bluhm B."/>
            <person name="Cannon C."/>
            <person name="Castanera R."/>
            <person name="Culley D."/>
            <person name="Daum C."/>
            <person name="Ezra D."/>
            <person name="Gonzalez J."/>
            <person name="Henrissat B."/>
            <person name="Kuo A."/>
            <person name="Liang C."/>
            <person name="Lipzen A."/>
            <person name="Lutzoni F."/>
            <person name="Magnuson J."/>
            <person name="Mondo S."/>
            <person name="Nolan M."/>
            <person name="Ohm R."/>
            <person name="Pangilinan J."/>
            <person name="Park H.-J."/>
            <person name="Ramirez L."/>
            <person name="Alfaro M."/>
            <person name="Sun H."/>
            <person name="Tritt A."/>
            <person name="Yoshinaga Y."/>
            <person name="Zwiers L.-H."/>
            <person name="Turgeon B."/>
            <person name="Goodwin S."/>
            <person name="Spatafora J."/>
            <person name="Crous P."/>
            <person name="Grigoriev I."/>
        </authorList>
    </citation>
    <scope>NUCLEOTIDE SEQUENCE</scope>
    <source>
        <strain evidence="2">CBS 627.86</strain>
    </source>
</reference>
<sequence>MVGKLLTYSVVIDLGEESDGENGAGTTSDMKSMRGFKRRSFVDDIIHSGLFTADKIIELVSRDETLSEDTPELQATWLNAQSSITLLGLHPDAEDVVACLPDRSILPALSTILAVLPDGASRTRFVLESLTSVYPSADANYTNDTDFTGDGRSSSSLTTD</sequence>
<organism evidence="2 3">
    <name type="scientific">Lophiotrema nucula</name>
    <dbReference type="NCBI Taxonomy" id="690887"/>
    <lineage>
        <taxon>Eukaryota</taxon>
        <taxon>Fungi</taxon>
        <taxon>Dikarya</taxon>
        <taxon>Ascomycota</taxon>
        <taxon>Pezizomycotina</taxon>
        <taxon>Dothideomycetes</taxon>
        <taxon>Pleosporomycetidae</taxon>
        <taxon>Pleosporales</taxon>
        <taxon>Lophiotremataceae</taxon>
        <taxon>Lophiotrema</taxon>
    </lineage>
</organism>
<evidence type="ECO:0000313" key="3">
    <source>
        <dbReference type="Proteomes" id="UP000799770"/>
    </source>
</evidence>
<dbReference type="Proteomes" id="UP000799770">
    <property type="component" value="Unassembled WGS sequence"/>
</dbReference>
<keyword evidence="3" id="KW-1185">Reference proteome</keyword>
<accession>A0A6A5YIG8</accession>
<protein>
    <submittedName>
        <fullName evidence="2">Uncharacterized protein</fullName>
    </submittedName>
</protein>
<name>A0A6A5YIG8_9PLEO</name>
<evidence type="ECO:0000256" key="1">
    <source>
        <dbReference type="SAM" id="MobiDB-lite"/>
    </source>
</evidence>
<evidence type="ECO:0000313" key="2">
    <source>
        <dbReference type="EMBL" id="KAF2107039.1"/>
    </source>
</evidence>
<proteinExistence type="predicted"/>
<feature type="region of interest" description="Disordered" evidence="1">
    <location>
        <begin position="141"/>
        <end position="160"/>
    </location>
</feature>
<dbReference type="AlphaFoldDB" id="A0A6A5YIG8"/>
<dbReference type="EMBL" id="ML977357">
    <property type="protein sequence ID" value="KAF2107039.1"/>
    <property type="molecule type" value="Genomic_DNA"/>
</dbReference>
<gene>
    <name evidence="2" type="ORF">BDV96DRAFT_673743</name>
</gene>